<organism evidence="16 17">
    <name type="scientific">Dendrobium nobile</name>
    <name type="common">Orchid</name>
    <dbReference type="NCBI Taxonomy" id="94219"/>
    <lineage>
        <taxon>Eukaryota</taxon>
        <taxon>Viridiplantae</taxon>
        <taxon>Streptophyta</taxon>
        <taxon>Embryophyta</taxon>
        <taxon>Tracheophyta</taxon>
        <taxon>Spermatophyta</taxon>
        <taxon>Magnoliopsida</taxon>
        <taxon>Liliopsida</taxon>
        <taxon>Asparagales</taxon>
        <taxon>Orchidaceae</taxon>
        <taxon>Epidendroideae</taxon>
        <taxon>Malaxideae</taxon>
        <taxon>Dendrobiinae</taxon>
        <taxon>Dendrobium</taxon>
    </lineage>
</organism>
<keyword evidence="11 14" id="KW-1133">Transmembrane helix</keyword>
<keyword evidence="9" id="KW-0833">Ubl conjugation pathway</keyword>
<dbReference type="InterPro" id="IPR013083">
    <property type="entry name" value="Znf_RING/FYVE/PHD"/>
</dbReference>
<feature type="transmembrane region" description="Helical" evidence="14">
    <location>
        <begin position="6"/>
        <end position="26"/>
    </location>
</feature>
<comment type="subcellular location">
    <subcellularLocation>
        <location evidence="2">Membrane</location>
        <topology evidence="2">Single-pass membrane protein</topology>
    </subcellularLocation>
</comment>
<evidence type="ECO:0000256" key="8">
    <source>
        <dbReference type="ARBA" id="ARBA00022771"/>
    </source>
</evidence>
<reference evidence="16" key="1">
    <citation type="journal article" date="2022" name="Front. Genet.">
        <title>Chromosome-Scale Assembly of the Dendrobium nobile Genome Provides Insights Into the Molecular Mechanism of the Biosynthesis of the Medicinal Active Ingredient of Dendrobium.</title>
        <authorList>
            <person name="Xu Q."/>
            <person name="Niu S.-C."/>
            <person name="Li K.-L."/>
            <person name="Zheng P.-J."/>
            <person name="Zhang X.-J."/>
            <person name="Jia Y."/>
            <person name="Liu Y."/>
            <person name="Niu Y.-X."/>
            <person name="Yu L.-H."/>
            <person name="Chen D.-F."/>
            <person name="Zhang G.-Q."/>
        </authorList>
    </citation>
    <scope>NUCLEOTIDE SEQUENCE</scope>
    <source>
        <tissue evidence="16">Leaf</tissue>
    </source>
</reference>
<name>A0A8T3AAG4_DENNO</name>
<evidence type="ECO:0000313" key="17">
    <source>
        <dbReference type="Proteomes" id="UP000829196"/>
    </source>
</evidence>
<comment type="caution">
    <text evidence="16">The sequence shown here is derived from an EMBL/GenBank/DDBJ whole genome shotgun (WGS) entry which is preliminary data.</text>
</comment>
<dbReference type="SUPFAM" id="SSF57850">
    <property type="entry name" value="RING/U-box"/>
    <property type="match status" value="1"/>
</dbReference>
<keyword evidence="10" id="KW-0862">Zinc</keyword>
<comment type="pathway">
    <text evidence="3">Protein modification; protein ubiquitination.</text>
</comment>
<keyword evidence="6 14" id="KW-0812">Transmembrane</keyword>
<dbReference type="OrthoDB" id="8062037at2759"/>
<dbReference type="InterPro" id="IPR001841">
    <property type="entry name" value="Znf_RING"/>
</dbReference>
<evidence type="ECO:0000256" key="12">
    <source>
        <dbReference type="ARBA" id="ARBA00023136"/>
    </source>
</evidence>
<evidence type="ECO:0000256" key="9">
    <source>
        <dbReference type="ARBA" id="ARBA00022786"/>
    </source>
</evidence>
<keyword evidence="7" id="KW-0479">Metal-binding</keyword>
<dbReference type="FunFam" id="3.30.40.10:FF:000187">
    <property type="entry name" value="E3 ubiquitin-protein ligase ATL6"/>
    <property type="match status" value="1"/>
</dbReference>
<evidence type="ECO:0000256" key="10">
    <source>
        <dbReference type="ARBA" id="ARBA00022833"/>
    </source>
</evidence>
<dbReference type="GO" id="GO:0016567">
    <property type="term" value="P:protein ubiquitination"/>
    <property type="evidence" value="ECO:0007669"/>
    <property type="project" value="InterPro"/>
</dbReference>
<evidence type="ECO:0000256" key="1">
    <source>
        <dbReference type="ARBA" id="ARBA00000900"/>
    </source>
</evidence>
<dbReference type="GO" id="GO:0016020">
    <property type="term" value="C:membrane"/>
    <property type="evidence" value="ECO:0007669"/>
    <property type="project" value="UniProtKB-SubCell"/>
</dbReference>
<proteinExistence type="predicted"/>
<dbReference type="PANTHER" id="PTHR46913">
    <property type="entry name" value="RING-H2 FINGER PROTEIN ATL16"/>
    <property type="match status" value="1"/>
</dbReference>
<dbReference type="GO" id="GO:0061630">
    <property type="term" value="F:ubiquitin protein ligase activity"/>
    <property type="evidence" value="ECO:0007669"/>
    <property type="project" value="UniProtKB-EC"/>
</dbReference>
<evidence type="ECO:0000256" key="3">
    <source>
        <dbReference type="ARBA" id="ARBA00004906"/>
    </source>
</evidence>
<keyword evidence="12 14" id="KW-0472">Membrane</keyword>
<evidence type="ECO:0000259" key="15">
    <source>
        <dbReference type="PROSITE" id="PS50089"/>
    </source>
</evidence>
<evidence type="ECO:0000256" key="5">
    <source>
        <dbReference type="ARBA" id="ARBA00022679"/>
    </source>
</evidence>
<dbReference type="Pfam" id="PF13639">
    <property type="entry name" value="zf-RING_2"/>
    <property type="match status" value="1"/>
</dbReference>
<dbReference type="Gene3D" id="3.30.40.10">
    <property type="entry name" value="Zinc/RING finger domain, C3HC4 (zinc finger)"/>
    <property type="match status" value="1"/>
</dbReference>
<dbReference type="EMBL" id="JAGYWB010000017">
    <property type="protein sequence ID" value="KAI0493576.1"/>
    <property type="molecule type" value="Genomic_DNA"/>
</dbReference>
<dbReference type="InterPro" id="IPR044600">
    <property type="entry name" value="ATL1/ATL16-like"/>
</dbReference>
<evidence type="ECO:0000256" key="7">
    <source>
        <dbReference type="ARBA" id="ARBA00022723"/>
    </source>
</evidence>
<evidence type="ECO:0000256" key="13">
    <source>
        <dbReference type="PROSITE-ProRule" id="PRU00175"/>
    </source>
</evidence>
<evidence type="ECO:0000256" key="14">
    <source>
        <dbReference type="SAM" id="Phobius"/>
    </source>
</evidence>
<dbReference type="CDD" id="cd16461">
    <property type="entry name" value="RING-H2_EL5-like"/>
    <property type="match status" value="1"/>
</dbReference>
<feature type="domain" description="RING-type" evidence="15">
    <location>
        <begin position="87"/>
        <end position="129"/>
    </location>
</feature>
<evidence type="ECO:0000256" key="11">
    <source>
        <dbReference type="ARBA" id="ARBA00022989"/>
    </source>
</evidence>
<evidence type="ECO:0000256" key="4">
    <source>
        <dbReference type="ARBA" id="ARBA00012483"/>
    </source>
</evidence>
<dbReference type="PANTHER" id="PTHR46913:SF1">
    <property type="entry name" value="RING-H2 FINGER PROTEIN ATL16"/>
    <property type="match status" value="1"/>
</dbReference>
<dbReference type="SMART" id="SM00184">
    <property type="entry name" value="RING"/>
    <property type="match status" value="1"/>
</dbReference>
<accession>A0A8T3AAG4</accession>
<dbReference type="Proteomes" id="UP000829196">
    <property type="component" value="Unassembled WGS sequence"/>
</dbReference>
<dbReference type="EC" id="2.3.2.27" evidence="4"/>
<sequence length="263" mass="29293">MSLPIVAISILGILTTAIFLLTYYIFVIKCCLNWHSSDLLHHLFSTSRRHSFPSSIAAESTGLDPAAIRSIPSFRYSSIPFCNPAECAVCLSDFRSGERLRLLPDCSHAFHIDCIDAWLQSNTSCPLCRSRISNPFPPPADHHITPIQSVVIEVSEEVIRNQRRRLGHAVSMGDECIEVRRDKDEFFAVQPLRRSLSLDSSCDPQLYVSVQETLRMNPNLVYGEESSNSGGGGSGRVRQPFFPFVQLGRSSRSAVQPVDIDVL</sequence>
<dbReference type="SMR" id="A0A8T3AAG4"/>
<gene>
    <name evidence="16" type="ORF">KFK09_023695</name>
</gene>
<keyword evidence="17" id="KW-1185">Reference proteome</keyword>
<dbReference type="AlphaFoldDB" id="A0A8T3AAG4"/>
<evidence type="ECO:0000256" key="2">
    <source>
        <dbReference type="ARBA" id="ARBA00004167"/>
    </source>
</evidence>
<evidence type="ECO:0000256" key="6">
    <source>
        <dbReference type="ARBA" id="ARBA00022692"/>
    </source>
</evidence>
<evidence type="ECO:0000313" key="16">
    <source>
        <dbReference type="EMBL" id="KAI0493576.1"/>
    </source>
</evidence>
<dbReference type="GO" id="GO:0008270">
    <property type="term" value="F:zinc ion binding"/>
    <property type="evidence" value="ECO:0007669"/>
    <property type="project" value="UniProtKB-KW"/>
</dbReference>
<comment type="catalytic activity">
    <reaction evidence="1">
        <text>S-ubiquitinyl-[E2 ubiquitin-conjugating enzyme]-L-cysteine + [acceptor protein]-L-lysine = [E2 ubiquitin-conjugating enzyme]-L-cysteine + N(6)-ubiquitinyl-[acceptor protein]-L-lysine.</text>
        <dbReference type="EC" id="2.3.2.27"/>
    </reaction>
</comment>
<keyword evidence="8 13" id="KW-0863">Zinc-finger</keyword>
<dbReference type="PROSITE" id="PS50089">
    <property type="entry name" value="ZF_RING_2"/>
    <property type="match status" value="1"/>
</dbReference>
<keyword evidence="5" id="KW-0808">Transferase</keyword>
<protein>
    <recommendedName>
        <fullName evidence="4">RING-type E3 ubiquitin transferase</fullName>
        <ecNumber evidence="4">2.3.2.27</ecNumber>
    </recommendedName>
</protein>